<keyword evidence="9" id="KW-0282">Flagellum</keyword>
<dbReference type="Pfam" id="PF17656">
    <property type="entry name" value="ChapFlgA_N"/>
    <property type="match status" value="1"/>
</dbReference>
<dbReference type="InterPro" id="IPR017585">
    <property type="entry name" value="SAF_FlgA"/>
</dbReference>
<feature type="chain" id="PRO_5026373730" description="Flagella basal body P-ring formation protein FlgA" evidence="7">
    <location>
        <begin position="23"/>
        <end position="232"/>
    </location>
</feature>
<dbReference type="GO" id="GO:0044780">
    <property type="term" value="P:bacterial-type flagellum assembly"/>
    <property type="evidence" value="ECO:0007669"/>
    <property type="project" value="InterPro"/>
</dbReference>
<protein>
    <recommendedName>
        <fullName evidence="3 7">Flagella basal body P-ring formation protein FlgA</fullName>
    </recommendedName>
</protein>
<dbReference type="NCBIfam" id="TIGR03170">
    <property type="entry name" value="flgA_cterm"/>
    <property type="match status" value="1"/>
</dbReference>
<evidence type="ECO:0000313" key="9">
    <source>
        <dbReference type="EMBL" id="QIZ77255.1"/>
    </source>
</evidence>
<dbReference type="Pfam" id="PF13144">
    <property type="entry name" value="ChapFlgA"/>
    <property type="match status" value="1"/>
</dbReference>
<keyword evidence="10" id="KW-1185">Reference proteome</keyword>
<dbReference type="InterPro" id="IPR041231">
    <property type="entry name" value="FlgA_N"/>
</dbReference>
<keyword evidence="9" id="KW-0966">Cell projection</keyword>
<dbReference type="PANTHER" id="PTHR36307">
    <property type="entry name" value="FLAGELLA BASAL BODY P-RING FORMATION PROTEIN FLGA"/>
    <property type="match status" value="1"/>
</dbReference>
<evidence type="ECO:0000256" key="5">
    <source>
        <dbReference type="ARBA" id="ARBA00022764"/>
    </source>
</evidence>
<keyword evidence="9" id="KW-0969">Cilium</keyword>
<dbReference type="AlphaFoldDB" id="A0A6H1UDU5"/>
<comment type="function">
    <text evidence="6 7">Involved in the assembly process of the P-ring formation. It may associate with FlgF on the rod constituting a structure essential for the P-ring assembly or may act as a modulator protein for the P-ring assembly.</text>
</comment>
<keyword evidence="7" id="KW-1005">Bacterial flagellum biogenesis</keyword>
<dbReference type="InterPro" id="IPR039246">
    <property type="entry name" value="Flagellar_FlgA"/>
</dbReference>
<dbReference type="Gene3D" id="2.30.30.760">
    <property type="match status" value="1"/>
</dbReference>
<dbReference type="PANTHER" id="PTHR36307:SF1">
    <property type="entry name" value="FLAGELLA BASAL BODY P-RING FORMATION PROTEIN FLGA"/>
    <property type="match status" value="1"/>
</dbReference>
<gene>
    <name evidence="9" type="primary">flgA</name>
    <name evidence="9" type="ORF">HER31_10415</name>
</gene>
<evidence type="ECO:0000256" key="4">
    <source>
        <dbReference type="ARBA" id="ARBA00022729"/>
    </source>
</evidence>
<evidence type="ECO:0000256" key="6">
    <source>
        <dbReference type="ARBA" id="ARBA00025643"/>
    </source>
</evidence>
<evidence type="ECO:0000259" key="8">
    <source>
        <dbReference type="SMART" id="SM00858"/>
    </source>
</evidence>
<evidence type="ECO:0000256" key="2">
    <source>
        <dbReference type="ARBA" id="ARBA00010474"/>
    </source>
</evidence>
<accession>A0A6H1UDU5</accession>
<dbReference type="RefSeq" id="WP_168660516.1">
    <property type="nucleotide sequence ID" value="NZ_CP051180.1"/>
</dbReference>
<sequence length="232" mass="25160">MKRVIRKAICIVPLLAASATIAAEPKTALTEIEQTAEHYVTSLTNQPQNGEVIVKAKPLDKRLKLAVCKLPLDAEGPDKPSKGRYVTVKVSCPDENGWSVYVPVQSSTYIRAVISIVDLQAESMLDSQNISVALVPASSLRGNYFTQTDELIGARLVRRSSQGQAIKRNNVCQVCKGDVVTIYARSNGFELKTSGEAIANGAVGDTIRVRNNRSQRIIDAKIIAVGKVEVQL</sequence>
<dbReference type="CDD" id="cd11614">
    <property type="entry name" value="SAF_CpaB_FlgA_like"/>
    <property type="match status" value="1"/>
</dbReference>
<dbReference type="GO" id="GO:0042597">
    <property type="term" value="C:periplasmic space"/>
    <property type="evidence" value="ECO:0007669"/>
    <property type="project" value="UniProtKB-SubCell"/>
</dbReference>
<dbReference type="SMART" id="SM00858">
    <property type="entry name" value="SAF"/>
    <property type="match status" value="1"/>
</dbReference>
<feature type="domain" description="SAF" evidence="8">
    <location>
        <begin position="110"/>
        <end position="172"/>
    </location>
</feature>
<evidence type="ECO:0000256" key="1">
    <source>
        <dbReference type="ARBA" id="ARBA00004418"/>
    </source>
</evidence>
<dbReference type="InterPro" id="IPR013974">
    <property type="entry name" value="SAF"/>
</dbReference>
<dbReference type="Proteomes" id="UP000501602">
    <property type="component" value="Chromosome"/>
</dbReference>
<reference evidence="9 10" key="1">
    <citation type="submission" date="2020-04" db="EMBL/GenBank/DDBJ databases">
        <title>Ferrimonas sp. S7 isolated from sea water.</title>
        <authorList>
            <person name="Bae S.S."/>
            <person name="Baek K."/>
        </authorList>
    </citation>
    <scope>NUCLEOTIDE SEQUENCE [LARGE SCALE GENOMIC DNA]</scope>
    <source>
        <strain evidence="9 10">S7</strain>
    </source>
</reference>
<evidence type="ECO:0000256" key="3">
    <source>
        <dbReference type="ARBA" id="ARBA00014754"/>
    </source>
</evidence>
<name>A0A6H1UDU5_9GAMM</name>
<feature type="signal peptide" evidence="7">
    <location>
        <begin position="1"/>
        <end position="22"/>
    </location>
</feature>
<dbReference type="EMBL" id="CP051180">
    <property type="protein sequence ID" value="QIZ77255.1"/>
    <property type="molecule type" value="Genomic_DNA"/>
</dbReference>
<keyword evidence="4 7" id="KW-0732">Signal</keyword>
<evidence type="ECO:0000313" key="10">
    <source>
        <dbReference type="Proteomes" id="UP000501602"/>
    </source>
</evidence>
<comment type="similarity">
    <text evidence="2 7">Belongs to the FlgA family.</text>
</comment>
<proteinExistence type="inferred from homology"/>
<organism evidence="9 10">
    <name type="scientific">Ferrimonas lipolytica</name>
    <dbReference type="NCBI Taxonomy" id="2724191"/>
    <lineage>
        <taxon>Bacteria</taxon>
        <taxon>Pseudomonadati</taxon>
        <taxon>Pseudomonadota</taxon>
        <taxon>Gammaproteobacteria</taxon>
        <taxon>Alteromonadales</taxon>
        <taxon>Ferrimonadaceae</taxon>
        <taxon>Ferrimonas</taxon>
    </lineage>
</organism>
<dbReference type="KEGG" id="fes:HER31_10415"/>
<dbReference type="Gene3D" id="3.90.1210.10">
    <property type="entry name" value="Antifreeze-like/N-acetylneuraminic acid synthase C-terminal domain"/>
    <property type="match status" value="1"/>
</dbReference>
<evidence type="ECO:0000256" key="7">
    <source>
        <dbReference type="RuleBase" id="RU362063"/>
    </source>
</evidence>
<keyword evidence="5 7" id="KW-0574">Periplasm</keyword>
<comment type="subcellular location">
    <subcellularLocation>
        <location evidence="1 7">Periplasm</location>
    </subcellularLocation>
</comment>